<accession>A0A3P3DCZ7</accession>
<dbReference type="InterPro" id="IPR036390">
    <property type="entry name" value="WH_DNA-bd_sf"/>
</dbReference>
<dbReference type="GO" id="GO:0003677">
    <property type="term" value="F:DNA binding"/>
    <property type="evidence" value="ECO:0007669"/>
    <property type="project" value="UniProtKB-KW"/>
</dbReference>
<dbReference type="GO" id="GO:0003700">
    <property type="term" value="F:DNA-binding transcription factor activity"/>
    <property type="evidence" value="ECO:0007669"/>
    <property type="project" value="InterPro"/>
</dbReference>
<reference evidence="5 6" key="1">
    <citation type="submission" date="2018-11" db="EMBL/GenBank/DDBJ databases">
        <title>Gemmobacter sp. nov., YIM 102744-1 draft genome.</title>
        <authorList>
            <person name="Li G."/>
            <person name="Jiang Y."/>
        </authorList>
    </citation>
    <scope>NUCLEOTIDE SEQUENCE [LARGE SCALE GENOMIC DNA]</scope>
    <source>
        <strain evidence="5 6">YIM 102744-1</strain>
    </source>
</reference>
<evidence type="ECO:0000313" key="6">
    <source>
        <dbReference type="Proteomes" id="UP000282125"/>
    </source>
</evidence>
<evidence type="ECO:0000256" key="3">
    <source>
        <dbReference type="ARBA" id="ARBA00023163"/>
    </source>
</evidence>
<dbReference type="OrthoDB" id="284307at2"/>
<keyword evidence="3" id="KW-0804">Transcription</keyword>
<dbReference type="PANTHER" id="PTHR43537">
    <property type="entry name" value="TRANSCRIPTIONAL REGULATOR, GNTR FAMILY"/>
    <property type="match status" value="1"/>
</dbReference>
<sequence>MPGTSDLSQTQGANFALNELRQLIASSAAGGTRKLPTERELTAQLGITRHALRQALEVLETEGLIWRRQGAGTWIGSPRSNLESQINATLPGTTVEEAIETRLRIEPQLAQLAALRATGDDVARMKELNRRSIEASDPEACELWDGAFHRQIALAARNRILLSLFDVMNRIREEPFWQMTRENARTEAGMTEQVNFHHLALIEAIEARDSQRAGQAMCDHLLDVQHRWLRRLSRESLGIPALNAAPPVLPS</sequence>
<gene>
    <name evidence="5" type="ORF">EG244_16185</name>
</gene>
<dbReference type="InterPro" id="IPR036388">
    <property type="entry name" value="WH-like_DNA-bd_sf"/>
</dbReference>
<dbReference type="RefSeq" id="WP_124966223.1">
    <property type="nucleotide sequence ID" value="NZ_RRAZ01000029.1"/>
</dbReference>
<evidence type="ECO:0000313" key="5">
    <source>
        <dbReference type="EMBL" id="RRH71496.1"/>
    </source>
</evidence>
<dbReference type="InterPro" id="IPR000524">
    <property type="entry name" value="Tscrpt_reg_HTH_GntR"/>
</dbReference>
<keyword evidence="6" id="KW-1185">Reference proteome</keyword>
<evidence type="ECO:0000256" key="1">
    <source>
        <dbReference type="ARBA" id="ARBA00023015"/>
    </source>
</evidence>
<feature type="domain" description="HTH gntR-type" evidence="4">
    <location>
        <begin position="10"/>
        <end position="78"/>
    </location>
</feature>
<comment type="caution">
    <text evidence="5">The sequence shown here is derived from an EMBL/GenBank/DDBJ whole genome shotgun (WGS) entry which is preliminary data.</text>
</comment>
<evidence type="ECO:0000256" key="2">
    <source>
        <dbReference type="ARBA" id="ARBA00023125"/>
    </source>
</evidence>
<keyword evidence="1" id="KW-0805">Transcription regulation</keyword>
<dbReference type="SMART" id="SM00895">
    <property type="entry name" value="FCD"/>
    <property type="match status" value="1"/>
</dbReference>
<dbReference type="Pfam" id="PF00392">
    <property type="entry name" value="GntR"/>
    <property type="match status" value="1"/>
</dbReference>
<name>A0A3P3DCZ7_9RHOB</name>
<dbReference type="PROSITE" id="PS50949">
    <property type="entry name" value="HTH_GNTR"/>
    <property type="match status" value="1"/>
</dbReference>
<dbReference type="InterPro" id="IPR011711">
    <property type="entry name" value="GntR_C"/>
</dbReference>
<dbReference type="Gene3D" id="1.20.120.530">
    <property type="entry name" value="GntR ligand-binding domain-like"/>
    <property type="match status" value="1"/>
</dbReference>
<dbReference type="PRINTS" id="PR00035">
    <property type="entry name" value="HTHGNTR"/>
</dbReference>
<dbReference type="Gene3D" id="1.10.10.10">
    <property type="entry name" value="Winged helix-like DNA-binding domain superfamily/Winged helix DNA-binding domain"/>
    <property type="match status" value="1"/>
</dbReference>
<dbReference type="Proteomes" id="UP000282125">
    <property type="component" value="Unassembled WGS sequence"/>
</dbReference>
<dbReference type="InterPro" id="IPR008920">
    <property type="entry name" value="TF_FadR/GntR_C"/>
</dbReference>
<dbReference type="Pfam" id="PF07729">
    <property type="entry name" value="FCD"/>
    <property type="match status" value="1"/>
</dbReference>
<dbReference type="AlphaFoldDB" id="A0A3P3DCZ7"/>
<dbReference type="EMBL" id="RRAZ01000029">
    <property type="protein sequence ID" value="RRH71496.1"/>
    <property type="molecule type" value="Genomic_DNA"/>
</dbReference>
<protein>
    <submittedName>
        <fullName evidence="5">FadR family transcriptional regulator</fullName>
    </submittedName>
</protein>
<organism evidence="5 6">
    <name type="scientific">Falsigemmobacter faecalis</name>
    <dbReference type="NCBI Taxonomy" id="2488730"/>
    <lineage>
        <taxon>Bacteria</taxon>
        <taxon>Pseudomonadati</taxon>
        <taxon>Pseudomonadota</taxon>
        <taxon>Alphaproteobacteria</taxon>
        <taxon>Rhodobacterales</taxon>
        <taxon>Paracoccaceae</taxon>
        <taxon>Falsigemmobacter</taxon>
    </lineage>
</organism>
<dbReference type="SMART" id="SM00345">
    <property type="entry name" value="HTH_GNTR"/>
    <property type="match status" value="1"/>
</dbReference>
<evidence type="ECO:0000259" key="4">
    <source>
        <dbReference type="PROSITE" id="PS50949"/>
    </source>
</evidence>
<dbReference type="SUPFAM" id="SSF48008">
    <property type="entry name" value="GntR ligand-binding domain-like"/>
    <property type="match status" value="1"/>
</dbReference>
<proteinExistence type="predicted"/>
<dbReference type="CDD" id="cd07377">
    <property type="entry name" value="WHTH_GntR"/>
    <property type="match status" value="1"/>
</dbReference>
<dbReference type="PANTHER" id="PTHR43537:SF5">
    <property type="entry name" value="UXU OPERON TRANSCRIPTIONAL REGULATOR"/>
    <property type="match status" value="1"/>
</dbReference>
<keyword evidence="2" id="KW-0238">DNA-binding</keyword>
<dbReference type="SUPFAM" id="SSF46785">
    <property type="entry name" value="Winged helix' DNA-binding domain"/>
    <property type="match status" value="1"/>
</dbReference>